<keyword evidence="3" id="KW-1185">Reference proteome</keyword>
<evidence type="ECO:0000256" key="1">
    <source>
        <dbReference type="SAM" id="MobiDB-lite"/>
    </source>
</evidence>
<dbReference type="RefSeq" id="XP_033659096.1">
    <property type="nucleotide sequence ID" value="XM_033800573.1"/>
</dbReference>
<accession>A0A6A6K2E0</accession>
<evidence type="ECO:0000313" key="3">
    <source>
        <dbReference type="Proteomes" id="UP000800097"/>
    </source>
</evidence>
<feature type="compositionally biased region" description="Low complexity" evidence="1">
    <location>
        <begin position="157"/>
        <end position="229"/>
    </location>
</feature>
<feature type="region of interest" description="Disordered" evidence="1">
    <location>
        <begin position="1"/>
        <end position="24"/>
    </location>
</feature>
<organism evidence="2 3">
    <name type="scientific">Westerdykella ornata</name>
    <dbReference type="NCBI Taxonomy" id="318751"/>
    <lineage>
        <taxon>Eukaryota</taxon>
        <taxon>Fungi</taxon>
        <taxon>Dikarya</taxon>
        <taxon>Ascomycota</taxon>
        <taxon>Pezizomycotina</taxon>
        <taxon>Dothideomycetes</taxon>
        <taxon>Pleosporomycetidae</taxon>
        <taxon>Pleosporales</taxon>
        <taxon>Sporormiaceae</taxon>
        <taxon>Westerdykella</taxon>
    </lineage>
</organism>
<dbReference type="GeneID" id="54553748"/>
<proteinExistence type="predicted"/>
<dbReference type="OrthoDB" id="25896at2759"/>
<sequence length="809" mass="87132">MSRPSNASSIYSEDNSHWRTPSEDSIVFSPGLNHLLQGIPRTSDNPETPGVLQNCSNTDSSINNITDASLDTSTDTSLDINTDTYNRNSITNTIATSITTSPTISRSPSIRSIASAAAGTSTSTATHNRSSVTNTIAIGTTTGPTISKSPSIRSIASTAAGTSTSTATHNRSSITNTIATSTSTSPTISTSPSISTIASTTAGTSTGTSTSTSTSTSNSTSSSPTTNTTPKGTAIMKDIDKVIHSYQSLHLSDTGTKRDTWTILNATDMWALQRNTLELNREALELLRDMSSTSPSENKKKAAEELEYPALRRDIFSRSRYACSHSARTPQPHHHHRRVEDDGLSFNHELFCSQPYLQTYPQGEPEPANDSDPEVCSIGSSVYSNGVPESLYSQEADSTPSQPYSPLTSLASEELPLSVHKQRKPPSLWSTTSYGPPPPRPPPPPPKDVAPTIPRPRPAPYAVLQHAPTPPQAPARAPHRPRTPIKEEKGKLKAGHTRIHIVPDPERPPASSSKPSKTGIAKFAALFTHSNPSPSTVPEKPATRVVTVHTHLAVSTTSLPATGSHPPSRSKSFTSLRSLSSASSSRKPATLAPFCKGAWAIRTASSSDPTRGLTLQSLPDGMYNTYQVWQCKECRFRGAVIPLSSTTANDEGEGEGKQKRRKKGKEQLGIDTEIYTSAVGIRYRWIFLAKSHVRKRNISLSSSSPSPPAVQTRVRSIAQLDPMNTSSLSPATYSCTINGERDHFHANLGCLVCSVEGHESGVYGNVEALMSHIFLEHARGMEERTRRKVRCVVGRVAGRGEEWDLNIPF</sequence>
<gene>
    <name evidence="2" type="ORF">EI97DRAFT_454733</name>
</gene>
<reference evidence="2" key="1">
    <citation type="journal article" date="2020" name="Stud. Mycol.">
        <title>101 Dothideomycetes genomes: a test case for predicting lifestyles and emergence of pathogens.</title>
        <authorList>
            <person name="Haridas S."/>
            <person name="Albert R."/>
            <person name="Binder M."/>
            <person name="Bloem J."/>
            <person name="Labutti K."/>
            <person name="Salamov A."/>
            <person name="Andreopoulos B."/>
            <person name="Baker S."/>
            <person name="Barry K."/>
            <person name="Bills G."/>
            <person name="Bluhm B."/>
            <person name="Cannon C."/>
            <person name="Castanera R."/>
            <person name="Culley D."/>
            <person name="Daum C."/>
            <person name="Ezra D."/>
            <person name="Gonzalez J."/>
            <person name="Henrissat B."/>
            <person name="Kuo A."/>
            <person name="Liang C."/>
            <person name="Lipzen A."/>
            <person name="Lutzoni F."/>
            <person name="Magnuson J."/>
            <person name="Mondo S."/>
            <person name="Nolan M."/>
            <person name="Ohm R."/>
            <person name="Pangilinan J."/>
            <person name="Park H.-J."/>
            <person name="Ramirez L."/>
            <person name="Alfaro M."/>
            <person name="Sun H."/>
            <person name="Tritt A."/>
            <person name="Yoshinaga Y."/>
            <person name="Zwiers L.-H."/>
            <person name="Turgeon B."/>
            <person name="Goodwin S."/>
            <person name="Spatafora J."/>
            <person name="Crous P."/>
            <person name="Grigoriev I."/>
        </authorList>
    </citation>
    <scope>NUCLEOTIDE SEQUENCE</scope>
    <source>
        <strain evidence="2">CBS 379.55</strain>
    </source>
</reference>
<feature type="region of interest" description="Disordered" evidence="1">
    <location>
        <begin position="157"/>
        <end position="233"/>
    </location>
</feature>
<feature type="region of interest" description="Disordered" evidence="1">
    <location>
        <begin position="556"/>
        <end position="582"/>
    </location>
</feature>
<dbReference type="AlphaFoldDB" id="A0A6A6K2E0"/>
<feature type="compositionally biased region" description="Low complexity" evidence="1">
    <location>
        <begin position="567"/>
        <end position="582"/>
    </location>
</feature>
<feature type="compositionally biased region" description="Polar residues" evidence="1">
    <location>
        <begin position="1"/>
        <end position="13"/>
    </location>
</feature>
<feature type="compositionally biased region" description="Pro residues" evidence="1">
    <location>
        <begin position="435"/>
        <end position="459"/>
    </location>
</feature>
<feature type="region of interest" description="Disordered" evidence="1">
    <location>
        <begin position="418"/>
        <end position="517"/>
    </location>
</feature>
<evidence type="ECO:0000313" key="2">
    <source>
        <dbReference type="EMBL" id="KAF2281559.1"/>
    </source>
</evidence>
<feature type="region of interest" description="Disordered" evidence="1">
    <location>
        <begin position="645"/>
        <end position="666"/>
    </location>
</feature>
<protein>
    <submittedName>
        <fullName evidence="2">Uncharacterized protein</fullName>
    </submittedName>
</protein>
<name>A0A6A6K2E0_WESOR</name>
<dbReference type="EMBL" id="ML986484">
    <property type="protein sequence ID" value="KAF2281559.1"/>
    <property type="molecule type" value="Genomic_DNA"/>
</dbReference>
<feature type="region of interest" description="Disordered" evidence="1">
    <location>
        <begin position="358"/>
        <end position="382"/>
    </location>
</feature>
<dbReference type="Proteomes" id="UP000800097">
    <property type="component" value="Unassembled WGS sequence"/>
</dbReference>